<proteinExistence type="predicted"/>
<dbReference type="OrthoDB" id="10446544at2759"/>
<evidence type="ECO:0000313" key="1">
    <source>
        <dbReference type="EMBL" id="SJK99095.1"/>
    </source>
</evidence>
<organism evidence="1 2">
    <name type="scientific">Armillaria ostoyae</name>
    <name type="common">Armillaria root rot fungus</name>
    <dbReference type="NCBI Taxonomy" id="47428"/>
    <lineage>
        <taxon>Eukaryota</taxon>
        <taxon>Fungi</taxon>
        <taxon>Dikarya</taxon>
        <taxon>Basidiomycota</taxon>
        <taxon>Agaricomycotina</taxon>
        <taxon>Agaricomycetes</taxon>
        <taxon>Agaricomycetidae</taxon>
        <taxon>Agaricales</taxon>
        <taxon>Marasmiineae</taxon>
        <taxon>Physalacriaceae</taxon>
        <taxon>Armillaria</taxon>
    </lineage>
</organism>
<dbReference type="AlphaFoldDB" id="A0A284QRK7"/>
<name>A0A284QRK7_ARMOS</name>
<accession>A0A284QRK7</accession>
<dbReference type="Proteomes" id="UP000219338">
    <property type="component" value="Unassembled WGS sequence"/>
</dbReference>
<dbReference type="EMBL" id="FUEG01000001">
    <property type="protein sequence ID" value="SJK99095.1"/>
    <property type="molecule type" value="Genomic_DNA"/>
</dbReference>
<evidence type="ECO:0000313" key="2">
    <source>
        <dbReference type="Proteomes" id="UP000219338"/>
    </source>
</evidence>
<gene>
    <name evidence="1" type="ORF">ARMOST_02381</name>
</gene>
<sequence length="111" mass="12546">MSAAEGLDVQLLLKPQRGPLSLSKITAVDLGASEYHDAFNYSGDLKISEEFREDFSHGWVFLTFNSVNNAMRCMVGFERDEKHTEFEGAEINFIGARHLAAFVKTYKRRGL</sequence>
<reference evidence="2" key="1">
    <citation type="journal article" date="2017" name="Nat. Ecol. Evol.">
        <title>Genome expansion and lineage-specific genetic innovations in the forest pathogenic fungi Armillaria.</title>
        <authorList>
            <person name="Sipos G."/>
            <person name="Prasanna A.N."/>
            <person name="Walter M.C."/>
            <person name="O'Connor E."/>
            <person name="Balint B."/>
            <person name="Krizsan K."/>
            <person name="Kiss B."/>
            <person name="Hess J."/>
            <person name="Varga T."/>
            <person name="Slot J."/>
            <person name="Riley R."/>
            <person name="Boka B."/>
            <person name="Rigling D."/>
            <person name="Barry K."/>
            <person name="Lee J."/>
            <person name="Mihaltcheva S."/>
            <person name="LaButti K."/>
            <person name="Lipzen A."/>
            <person name="Waldron R."/>
            <person name="Moloney N.M."/>
            <person name="Sperisen C."/>
            <person name="Kredics L."/>
            <person name="Vagvoelgyi C."/>
            <person name="Patrignani A."/>
            <person name="Fitzpatrick D."/>
            <person name="Nagy I."/>
            <person name="Doyle S."/>
            <person name="Anderson J.B."/>
            <person name="Grigoriev I.V."/>
            <person name="Gueldener U."/>
            <person name="Muensterkoetter M."/>
            <person name="Nagy L.G."/>
        </authorList>
    </citation>
    <scope>NUCLEOTIDE SEQUENCE [LARGE SCALE GENOMIC DNA]</scope>
    <source>
        <strain evidence="2">C18/9</strain>
    </source>
</reference>
<keyword evidence="2" id="KW-1185">Reference proteome</keyword>
<protein>
    <submittedName>
        <fullName evidence="1">Uncharacterized protein</fullName>
    </submittedName>
</protein>